<protein>
    <submittedName>
        <fullName evidence="2">Uncharacterized protein</fullName>
    </submittedName>
</protein>
<name>A0AAV5LSZ1_9ROSI</name>
<dbReference type="PANTHER" id="PTHR36030:SF1">
    <property type="entry name" value="CALMODULIN-BINDING DOMAIN-CONTAINING PROTEIN"/>
    <property type="match status" value="1"/>
</dbReference>
<dbReference type="EMBL" id="BPVZ01000143">
    <property type="protein sequence ID" value="GKV40611.1"/>
    <property type="molecule type" value="Genomic_DNA"/>
</dbReference>
<sequence length="116" mass="12860">MESNRKLRGFIKGKLMPFYKATPKSAPPTVPYSNNVKPPSHSSTAYLVQQDYLQIPQPKKMSFVVPAAAADNANWDMFSQFDKLSGGAAADESVDAKATTYISSVQERFKLRTNQL</sequence>
<keyword evidence="3" id="KW-1185">Reference proteome</keyword>
<gene>
    <name evidence="2" type="ORF">SLEP1_g48231</name>
</gene>
<comment type="caution">
    <text evidence="2">The sequence shown here is derived from an EMBL/GenBank/DDBJ whole genome shotgun (WGS) entry which is preliminary data.</text>
</comment>
<evidence type="ECO:0000256" key="1">
    <source>
        <dbReference type="SAM" id="MobiDB-lite"/>
    </source>
</evidence>
<feature type="region of interest" description="Disordered" evidence="1">
    <location>
        <begin position="23"/>
        <end position="42"/>
    </location>
</feature>
<evidence type="ECO:0000313" key="3">
    <source>
        <dbReference type="Proteomes" id="UP001054252"/>
    </source>
</evidence>
<proteinExistence type="predicted"/>
<evidence type="ECO:0000313" key="2">
    <source>
        <dbReference type="EMBL" id="GKV40611.1"/>
    </source>
</evidence>
<feature type="compositionally biased region" description="Polar residues" evidence="1">
    <location>
        <begin position="31"/>
        <end position="42"/>
    </location>
</feature>
<dbReference type="AlphaFoldDB" id="A0AAV5LSZ1"/>
<reference evidence="2 3" key="1">
    <citation type="journal article" date="2021" name="Commun. Biol.">
        <title>The genome of Shorea leprosula (Dipterocarpaceae) highlights the ecological relevance of drought in aseasonal tropical rainforests.</title>
        <authorList>
            <person name="Ng K.K.S."/>
            <person name="Kobayashi M.J."/>
            <person name="Fawcett J.A."/>
            <person name="Hatakeyama M."/>
            <person name="Paape T."/>
            <person name="Ng C.H."/>
            <person name="Ang C.C."/>
            <person name="Tnah L.H."/>
            <person name="Lee C.T."/>
            <person name="Nishiyama T."/>
            <person name="Sese J."/>
            <person name="O'Brien M.J."/>
            <person name="Copetti D."/>
            <person name="Mohd Noor M.I."/>
            <person name="Ong R.C."/>
            <person name="Putra M."/>
            <person name="Sireger I.Z."/>
            <person name="Indrioko S."/>
            <person name="Kosugi Y."/>
            <person name="Izuno A."/>
            <person name="Isagi Y."/>
            <person name="Lee S.L."/>
            <person name="Shimizu K.K."/>
        </authorList>
    </citation>
    <scope>NUCLEOTIDE SEQUENCE [LARGE SCALE GENOMIC DNA]</scope>
    <source>
        <strain evidence="2">214</strain>
    </source>
</reference>
<organism evidence="2 3">
    <name type="scientific">Rubroshorea leprosula</name>
    <dbReference type="NCBI Taxonomy" id="152421"/>
    <lineage>
        <taxon>Eukaryota</taxon>
        <taxon>Viridiplantae</taxon>
        <taxon>Streptophyta</taxon>
        <taxon>Embryophyta</taxon>
        <taxon>Tracheophyta</taxon>
        <taxon>Spermatophyta</taxon>
        <taxon>Magnoliopsida</taxon>
        <taxon>eudicotyledons</taxon>
        <taxon>Gunneridae</taxon>
        <taxon>Pentapetalae</taxon>
        <taxon>rosids</taxon>
        <taxon>malvids</taxon>
        <taxon>Malvales</taxon>
        <taxon>Dipterocarpaceae</taxon>
        <taxon>Rubroshorea</taxon>
    </lineage>
</organism>
<accession>A0AAV5LSZ1</accession>
<dbReference type="PANTHER" id="PTHR36030">
    <property type="entry name" value="CALMODULIN-BINDING DOMAIN-CONTAINING PROTEIN"/>
    <property type="match status" value="1"/>
</dbReference>
<dbReference type="Proteomes" id="UP001054252">
    <property type="component" value="Unassembled WGS sequence"/>
</dbReference>